<evidence type="ECO:0000313" key="6">
    <source>
        <dbReference type="Proteomes" id="UP000823891"/>
    </source>
</evidence>
<dbReference type="Pfam" id="PF00248">
    <property type="entry name" value="Aldo_ket_red"/>
    <property type="match status" value="1"/>
</dbReference>
<dbReference type="PRINTS" id="PR00069">
    <property type="entry name" value="ALDKETRDTASE"/>
</dbReference>
<dbReference type="SUPFAM" id="SSF46548">
    <property type="entry name" value="alpha-helical ferredoxin"/>
    <property type="match status" value="1"/>
</dbReference>
<comment type="caution">
    <text evidence="5">The sequence shown here is derived from an EMBL/GenBank/DDBJ whole genome shotgun (WGS) entry which is preliminary data.</text>
</comment>
<proteinExistence type="predicted"/>
<accession>A0A9D2NE77</accession>
<dbReference type="PANTHER" id="PTHR43312">
    <property type="entry name" value="D-THREO-ALDOSE 1-DEHYDROGENASE"/>
    <property type="match status" value="1"/>
</dbReference>
<dbReference type="Pfam" id="PF13534">
    <property type="entry name" value="Fer4_17"/>
    <property type="match status" value="1"/>
</dbReference>
<reference evidence="5" key="1">
    <citation type="journal article" date="2021" name="PeerJ">
        <title>Extensive microbial diversity within the chicken gut microbiome revealed by metagenomics and culture.</title>
        <authorList>
            <person name="Gilroy R."/>
            <person name="Ravi A."/>
            <person name="Getino M."/>
            <person name="Pursley I."/>
            <person name="Horton D.L."/>
            <person name="Alikhan N.F."/>
            <person name="Baker D."/>
            <person name="Gharbi K."/>
            <person name="Hall N."/>
            <person name="Watson M."/>
            <person name="Adriaenssens E.M."/>
            <person name="Foster-Nyarko E."/>
            <person name="Jarju S."/>
            <person name="Secka A."/>
            <person name="Antonio M."/>
            <person name="Oren A."/>
            <person name="Chaudhuri R.R."/>
            <person name="La Ragione R."/>
            <person name="Hildebrand F."/>
            <person name="Pallen M.J."/>
        </authorList>
    </citation>
    <scope>NUCLEOTIDE SEQUENCE</scope>
    <source>
        <strain evidence="5">USAMLcec2-132</strain>
    </source>
</reference>
<keyword evidence="1" id="KW-0479">Metal-binding</keyword>
<dbReference type="InterPro" id="IPR017900">
    <property type="entry name" value="4Fe4S_Fe_S_CS"/>
</dbReference>
<dbReference type="InterPro" id="IPR036812">
    <property type="entry name" value="NAD(P)_OxRdtase_dom_sf"/>
</dbReference>
<dbReference type="Gene3D" id="3.20.20.100">
    <property type="entry name" value="NADP-dependent oxidoreductase domain"/>
    <property type="match status" value="1"/>
</dbReference>
<feature type="domain" description="4Fe-4S ferredoxin-type" evidence="4">
    <location>
        <begin position="333"/>
        <end position="361"/>
    </location>
</feature>
<protein>
    <submittedName>
        <fullName evidence="5">Aldo/keto reductase</fullName>
    </submittedName>
</protein>
<evidence type="ECO:0000259" key="4">
    <source>
        <dbReference type="PROSITE" id="PS51379"/>
    </source>
</evidence>
<evidence type="ECO:0000256" key="2">
    <source>
        <dbReference type="ARBA" id="ARBA00023004"/>
    </source>
</evidence>
<name>A0A9D2NE77_9FIRM</name>
<dbReference type="SUPFAM" id="SSF51430">
    <property type="entry name" value="NAD(P)-linked oxidoreductase"/>
    <property type="match status" value="1"/>
</dbReference>
<dbReference type="GO" id="GO:0016491">
    <property type="term" value="F:oxidoreductase activity"/>
    <property type="evidence" value="ECO:0007669"/>
    <property type="project" value="InterPro"/>
</dbReference>
<evidence type="ECO:0000313" key="5">
    <source>
        <dbReference type="EMBL" id="HJC23872.1"/>
    </source>
</evidence>
<dbReference type="PROSITE" id="PS51379">
    <property type="entry name" value="4FE4S_FER_2"/>
    <property type="match status" value="1"/>
</dbReference>
<dbReference type="Gene3D" id="3.30.70.20">
    <property type="match status" value="1"/>
</dbReference>
<dbReference type="InterPro" id="IPR017896">
    <property type="entry name" value="4Fe4S_Fe-S-bd"/>
</dbReference>
<dbReference type="EMBL" id="DWWS01000032">
    <property type="protein sequence ID" value="HJC23872.1"/>
    <property type="molecule type" value="Genomic_DNA"/>
</dbReference>
<organism evidence="5 6">
    <name type="scientific">Candidatus Eisenbergiella merdavium</name>
    <dbReference type="NCBI Taxonomy" id="2838551"/>
    <lineage>
        <taxon>Bacteria</taxon>
        <taxon>Bacillati</taxon>
        <taxon>Bacillota</taxon>
        <taxon>Clostridia</taxon>
        <taxon>Lachnospirales</taxon>
        <taxon>Lachnospiraceae</taxon>
        <taxon>Eisenbergiella</taxon>
    </lineage>
</organism>
<dbReference type="Proteomes" id="UP000823891">
    <property type="component" value="Unassembled WGS sequence"/>
</dbReference>
<sequence>MAYFEQIKKNFGFGCMRLPMLGDEVDIPQTKQMVDAFLDAGFNYFDTAHGYIQGKSETALKECLTSRYPRDRYILTDKLTNFFFKKEEDIRPFFESQLAACGVEYFDFYLMHAQGADNFRFFKSCRAYETAFELKAEGKVRHVGISFHDKAEVLEQILTEYPQIEVVQIQFNYVDYDDPAVESRKVYEVCRKYDKPVIVMEPVKGGNLVNLPEDAKAVLDALHGGSPASYAIRFAAGFEGMMMVLSGMSSLEQMRDNISFMQEFKPLNEEEMAAVNQVQEIFRSKNLIPCTACRYCTDGCPKQIRIPDLFAVMNTKQLYHDWNADYYYNVVHTSAGHKASDCIKCGKCEKACPQHLPIRELLVKVADEFEKQ</sequence>
<dbReference type="AlphaFoldDB" id="A0A9D2NE77"/>
<dbReference type="PANTHER" id="PTHR43312:SF2">
    <property type="entry name" value="OXIDOREDUCTASE"/>
    <property type="match status" value="1"/>
</dbReference>
<dbReference type="GO" id="GO:0046872">
    <property type="term" value="F:metal ion binding"/>
    <property type="evidence" value="ECO:0007669"/>
    <property type="project" value="UniProtKB-KW"/>
</dbReference>
<keyword evidence="3" id="KW-0411">Iron-sulfur</keyword>
<gene>
    <name evidence="5" type="ORF">H9761_09220</name>
</gene>
<dbReference type="InterPro" id="IPR023210">
    <property type="entry name" value="NADP_OxRdtase_dom"/>
</dbReference>
<dbReference type="GO" id="GO:0051536">
    <property type="term" value="F:iron-sulfur cluster binding"/>
    <property type="evidence" value="ECO:0007669"/>
    <property type="project" value="UniProtKB-KW"/>
</dbReference>
<dbReference type="CDD" id="cd19096">
    <property type="entry name" value="AKR_Fe-S_oxidoreductase"/>
    <property type="match status" value="1"/>
</dbReference>
<evidence type="ECO:0000256" key="1">
    <source>
        <dbReference type="ARBA" id="ARBA00022723"/>
    </source>
</evidence>
<dbReference type="PROSITE" id="PS00198">
    <property type="entry name" value="4FE4S_FER_1"/>
    <property type="match status" value="1"/>
</dbReference>
<dbReference type="InterPro" id="IPR020471">
    <property type="entry name" value="AKR"/>
</dbReference>
<keyword evidence="2" id="KW-0408">Iron</keyword>
<reference evidence="5" key="2">
    <citation type="submission" date="2021-04" db="EMBL/GenBank/DDBJ databases">
        <authorList>
            <person name="Gilroy R."/>
        </authorList>
    </citation>
    <scope>NUCLEOTIDE SEQUENCE</scope>
    <source>
        <strain evidence="5">USAMLcec2-132</strain>
    </source>
</reference>
<evidence type="ECO:0000256" key="3">
    <source>
        <dbReference type="ARBA" id="ARBA00023014"/>
    </source>
</evidence>
<dbReference type="InterPro" id="IPR053135">
    <property type="entry name" value="AKR2_Oxidoreductase"/>
</dbReference>